<dbReference type="Gene3D" id="3.40.50.720">
    <property type="entry name" value="NAD(P)-binding Rossmann-like Domain"/>
    <property type="match status" value="2"/>
</dbReference>
<name>A0A1Z2XQB1_9FIRM</name>
<evidence type="ECO:0000256" key="3">
    <source>
        <dbReference type="ARBA" id="ARBA00023027"/>
    </source>
</evidence>
<dbReference type="EMBL" id="CP065321">
    <property type="protein sequence ID" value="QQR29921.1"/>
    <property type="molecule type" value="Genomic_DNA"/>
</dbReference>
<dbReference type="InterPro" id="IPR006140">
    <property type="entry name" value="D-isomer_DH_NAD-bd"/>
</dbReference>
<dbReference type="PANTHER" id="PTHR43761:SF1">
    <property type="entry name" value="D-ISOMER SPECIFIC 2-HYDROXYACID DEHYDROGENASE CATALYTIC DOMAIN-CONTAINING PROTEIN-RELATED"/>
    <property type="match status" value="1"/>
</dbReference>
<dbReference type="InterPro" id="IPR036291">
    <property type="entry name" value="NAD(P)-bd_dom_sf"/>
</dbReference>
<reference evidence="9" key="2">
    <citation type="submission" date="2017-05" db="EMBL/GenBank/DDBJ databases">
        <title>Improved OligoMM genomes.</title>
        <authorList>
            <person name="Garzetti D."/>
        </authorList>
    </citation>
    <scope>NUCLEOTIDE SEQUENCE [LARGE SCALE GENOMIC DNA]</scope>
    <source>
        <strain evidence="9">KB18</strain>
    </source>
</reference>
<keyword evidence="3" id="KW-0520">NAD</keyword>
<dbReference type="FunFam" id="3.40.50.720:FF:000203">
    <property type="entry name" value="D-3-phosphoglycerate dehydrogenase (SerA)"/>
    <property type="match status" value="1"/>
</dbReference>
<evidence type="ECO:0000313" key="9">
    <source>
        <dbReference type="Proteomes" id="UP000196710"/>
    </source>
</evidence>
<gene>
    <name evidence="7" type="ORF">ADH66_08215</name>
    <name evidence="8" type="ORF">I5Q82_18250</name>
</gene>
<dbReference type="CDD" id="cd12162">
    <property type="entry name" value="2-Hacid_dh_4"/>
    <property type="match status" value="1"/>
</dbReference>
<evidence type="ECO:0000313" key="7">
    <source>
        <dbReference type="EMBL" id="ASB40645.1"/>
    </source>
</evidence>
<dbReference type="GO" id="GO:0016616">
    <property type="term" value="F:oxidoreductase activity, acting on the CH-OH group of donors, NAD or NADP as acceptor"/>
    <property type="evidence" value="ECO:0007669"/>
    <property type="project" value="InterPro"/>
</dbReference>
<sequence>MKTVILDGYAENPGDLSWQGFQELVGEGNLTVYDYTPAEEILARVEEAEIVLTNKTPLTGETIARCTKLKYIGVLATGYNVVEVKAAKAHSVAVTNIPTYGTSAVAQYTMALLLELCHHVGAHSDSVHRGDWTKSRDFCYWNYPLMELGGKTMGLIGYGRIGQAVGRLAKAFGMELLAYTEPAPKEPEPGVKFVDLEELLGRADVVSMHCPLFPENTRMINARRLAMMKRGAFLLNTARGPLIDEEAVAEALKSGTLGGAALDVVSVEPIKADNPLLGAPNCLITPHIAWAAKESRARLMDIAVENLRGFLNGKPVNVVNP</sequence>
<dbReference type="KEGG" id="amur:ADH66_08215"/>
<evidence type="ECO:0000259" key="5">
    <source>
        <dbReference type="Pfam" id="PF00389"/>
    </source>
</evidence>
<evidence type="ECO:0000313" key="10">
    <source>
        <dbReference type="Proteomes" id="UP000596035"/>
    </source>
</evidence>
<dbReference type="GO" id="GO:0051287">
    <property type="term" value="F:NAD binding"/>
    <property type="evidence" value="ECO:0007669"/>
    <property type="project" value="InterPro"/>
</dbReference>
<reference evidence="7" key="1">
    <citation type="journal article" date="2017" name="Genome Announc.">
        <title>High-Quality Whole-Genome Sequences of the Oligo-Mouse-Microbiota Bacterial Community.</title>
        <authorList>
            <person name="Garzetti D."/>
            <person name="Brugiroux S."/>
            <person name="Bunk B."/>
            <person name="Pukall R."/>
            <person name="McCoy K.D."/>
            <person name="Macpherson A.J."/>
            <person name="Stecher B."/>
        </authorList>
    </citation>
    <scope>NUCLEOTIDE SEQUENCE</scope>
    <source>
        <strain evidence="7">KB18</strain>
    </source>
</reference>
<dbReference type="SUPFAM" id="SSF51735">
    <property type="entry name" value="NAD(P)-binding Rossmann-fold domains"/>
    <property type="match status" value="1"/>
</dbReference>
<keyword evidence="2 4" id="KW-0560">Oxidoreductase</keyword>
<evidence type="ECO:0000256" key="4">
    <source>
        <dbReference type="RuleBase" id="RU003719"/>
    </source>
</evidence>
<evidence type="ECO:0000259" key="6">
    <source>
        <dbReference type="Pfam" id="PF02826"/>
    </source>
</evidence>
<dbReference type="SUPFAM" id="SSF52283">
    <property type="entry name" value="Formate/glycerate dehydrogenase catalytic domain-like"/>
    <property type="match status" value="1"/>
</dbReference>
<keyword evidence="9" id="KW-1185">Reference proteome</keyword>
<feature type="domain" description="D-isomer specific 2-hydroxyacid dehydrogenase catalytic" evidence="5">
    <location>
        <begin position="23"/>
        <end position="320"/>
    </location>
</feature>
<dbReference type="InterPro" id="IPR050418">
    <property type="entry name" value="D-iso_2-hydroxyacid_DH_PdxB"/>
</dbReference>
<dbReference type="InterPro" id="IPR006139">
    <property type="entry name" value="D-isomer_2_OHA_DH_cat_dom"/>
</dbReference>
<dbReference type="AlphaFoldDB" id="A0A1Z2XQB1"/>
<dbReference type="Proteomes" id="UP000196710">
    <property type="component" value="Chromosome"/>
</dbReference>
<evidence type="ECO:0000256" key="2">
    <source>
        <dbReference type="ARBA" id="ARBA00023002"/>
    </source>
</evidence>
<dbReference type="EMBL" id="CP021422">
    <property type="protein sequence ID" value="ASB40645.1"/>
    <property type="molecule type" value="Genomic_DNA"/>
</dbReference>
<protein>
    <submittedName>
        <fullName evidence="8">D-2-hydroxyacid dehydrogenase</fullName>
    </submittedName>
    <submittedName>
        <fullName evidence="7">Glycerate dehydrogenase</fullName>
    </submittedName>
</protein>
<dbReference type="PANTHER" id="PTHR43761">
    <property type="entry name" value="D-ISOMER SPECIFIC 2-HYDROXYACID DEHYDROGENASE FAMILY PROTEIN (AFU_ORTHOLOGUE AFUA_1G13630)"/>
    <property type="match status" value="1"/>
</dbReference>
<proteinExistence type="inferred from homology"/>
<dbReference type="RefSeq" id="WP_066533620.1">
    <property type="nucleotide sequence ID" value="NZ_CAJTCQ010000003.1"/>
</dbReference>
<evidence type="ECO:0000256" key="1">
    <source>
        <dbReference type="ARBA" id="ARBA00005854"/>
    </source>
</evidence>
<reference evidence="8 10" key="3">
    <citation type="submission" date="2020-11" db="EMBL/GenBank/DDBJ databases">
        <title>Closed and high quality bacterial genomes of the OMM12 community.</title>
        <authorList>
            <person name="Marbouty M."/>
            <person name="Lamy-Besnier Q."/>
            <person name="Debarbieux L."/>
            <person name="Koszul R."/>
        </authorList>
    </citation>
    <scope>NUCLEOTIDE SEQUENCE [LARGE SCALE GENOMIC DNA]</scope>
    <source>
        <strain evidence="8 10">KB18</strain>
    </source>
</reference>
<dbReference type="PROSITE" id="PS00671">
    <property type="entry name" value="D_2_HYDROXYACID_DH_3"/>
    <property type="match status" value="1"/>
</dbReference>
<accession>A0A1Z2XQB1</accession>
<dbReference type="Proteomes" id="UP000596035">
    <property type="component" value="Chromosome"/>
</dbReference>
<comment type="similarity">
    <text evidence="1 4">Belongs to the D-isomer specific 2-hydroxyacid dehydrogenase family.</text>
</comment>
<dbReference type="Pfam" id="PF02826">
    <property type="entry name" value="2-Hacid_dh_C"/>
    <property type="match status" value="1"/>
</dbReference>
<dbReference type="InterPro" id="IPR029753">
    <property type="entry name" value="D-isomer_DH_CS"/>
</dbReference>
<evidence type="ECO:0000313" key="8">
    <source>
        <dbReference type="EMBL" id="QQR29921.1"/>
    </source>
</evidence>
<organism evidence="8 10">
    <name type="scientific">Acutalibacter muris</name>
    <dbReference type="NCBI Taxonomy" id="1796620"/>
    <lineage>
        <taxon>Bacteria</taxon>
        <taxon>Bacillati</taxon>
        <taxon>Bacillota</taxon>
        <taxon>Clostridia</taxon>
        <taxon>Eubacteriales</taxon>
        <taxon>Acutalibacteraceae</taxon>
        <taxon>Acutalibacter</taxon>
    </lineage>
</organism>
<dbReference type="Pfam" id="PF00389">
    <property type="entry name" value="2-Hacid_dh"/>
    <property type="match status" value="1"/>
</dbReference>
<feature type="domain" description="D-isomer specific 2-hydroxyacid dehydrogenase NAD-binding" evidence="6">
    <location>
        <begin position="110"/>
        <end position="289"/>
    </location>
</feature>